<gene>
    <name evidence="1" type="ORF">CCMA1212_009393</name>
</gene>
<dbReference type="GeneID" id="300580928"/>
<reference evidence="1 2" key="1">
    <citation type="submission" date="2018-01" db="EMBL/GenBank/DDBJ databases">
        <title>Genome characterization of the sugarcane-associated fungus Trichoderma ghanense CCMA-1212 and their application in lignocelulose bioconversion.</title>
        <authorList>
            <person name="Steindorff A.S."/>
            <person name="Mendes T.D."/>
            <person name="Vilela E.S.D."/>
            <person name="Rodrigues D.S."/>
            <person name="Formighieri E.F."/>
            <person name="Melo I.S."/>
            <person name="Favaro L.C.L."/>
        </authorList>
    </citation>
    <scope>NUCLEOTIDE SEQUENCE [LARGE SCALE GENOMIC DNA]</scope>
    <source>
        <strain evidence="1 2">CCMA-1212</strain>
    </source>
</reference>
<accession>A0ABY2GV51</accession>
<organism evidence="1 2">
    <name type="scientific">Trichoderma ghanense</name>
    <dbReference type="NCBI Taxonomy" id="65468"/>
    <lineage>
        <taxon>Eukaryota</taxon>
        <taxon>Fungi</taxon>
        <taxon>Dikarya</taxon>
        <taxon>Ascomycota</taxon>
        <taxon>Pezizomycotina</taxon>
        <taxon>Sordariomycetes</taxon>
        <taxon>Hypocreomycetidae</taxon>
        <taxon>Hypocreales</taxon>
        <taxon>Hypocreaceae</taxon>
        <taxon>Trichoderma</taxon>
    </lineage>
</organism>
<name>A0ABY2GV51_9HYPO</name>
<keyword evidence="2" id="KW-1185">Reference proteome</keyword>
<protein>
    <submittedName>
        <fullName evidence="1">Uncharacterized protein</fullName>
    </submittedName>
</protein>
<dbReference type="Proteomes" id="UP001642720">
    <property type="component" value="Unassembled WGS sequence"/>
</dbReference>
<dbReference type="RefSeq" id="XP_073554999.1">
    <property type="nucleotide sequence ID" value="XM_073706478.1"/>
</dbReference>
<proteinExistence type="predicted"/>
<sequence>MEVESPRFPLETTSFVGCPDHPPWKKTAIDRYVYASHYYNKFDEALNWTELESKIRSVRYHLSECIRYQNCPEIAAFTTPLDQRRKTNSTMPKAGIQNMASAYFQPQTGSIFKYKYYNSPLSRSAWRLKIASDMAYSGLDAMEQILACLHCWRNGRETSDIVYDITKWFLLMYASYTIRTLHYSPVIDTTAHAALLLSSCLALRSTCQLLYIGIRSFVISRCQSIVSSLSFGLLAGDVHQRDVDSLHGFWFRGLSLFRVEERLSIPVGSALGTSGEHVAQGSLPAFGYVGYVIPEDD</sequence>
<evidence type="ECO:0000313" key="1">
    <source>
        <dbReference type="EMBL" id="TFA98797.1"/>
    </source>
</evidence>
<comment type="caution">
    <text evidence="1">The sequence shown here is derived from an EMBL/GenBank/DDBJ whole genome shotgun (WGS) entry which is preliminary data.</text>
</comment>
<dbReference type="EMBL" id="PPTA01000017">
    <property type="protein sequence ID" value="TFA98797.1"/>
    <property type="molecule type" value="Genomic_DNA"/>
</dbReference>
<evidence type="ECO:0000313" key="2">
    <source>
        <dbReference type="Proteomes" id="UP001642720"/>
    </source>
</evidence>